<feature type="region of interest" description="Disordered" evidence="1">
    <location>
        <begin position="128"/>
        <end position="161"/>
    </location>
</feature>
<sequence length="1055" mass="117224">MTEWDFAYTFIDPYGKKKIFHWDRTTKALSTTSVVQAFEDKKSRFSNELIQEFQRRPEYFALYVVSLPARNSGLPYWVQATWQEADILITDFLERVSVIDTDYSPHIINIEIAPKEVSDKRLLKARGADHSRRFTMSSKPETETKEITEDTPAPLPSNNQLQSQEDQGFLTHKDDLPEKFDTSGDHAKATSNSQPSPASWSAGDKPLGETSSRPSVACTAAAAIPMTAVDDMPAVVGGYYLLKIRHPLIQQQPFPQAFEMGSLPDTEELQLTTFGVLMSVEYLMTKATFLEAFEPKVGPQTYEAWRTEQMNIGSADATTIMATVPIRFELVVHKGLHPGKGLEPDVDILESTGTDHATPCIAPLSITTSPPYSSAFSDVKRQDKVIDRVVSSEGPVPSNKVLHPVRLCGHTAPRKECWRCHMDPTFSFRADLRAVTPTVRAIAASPPNDTAVTPTNNRPQSERSAEERRWAYYKESSASSTNASQSTDEQPATTETVGDEARSPNAEIAKIHQAVKAYAALDPICLAHKATAASPRYRGDSSSERILVDTPSVQSLQKTVTEMPANESPEVSESDTTGAFRNSSSEDFVHVPNAAHSQPLQRISTREYFDELIAAHTDNEISIKLLRIMQEEQVSPASSLGLKLLDLSKELRVVPLPEQLRAAKEDDSRSVVSLIAEDRKLAENKMNELATILKQITVKIGLDVQDPHEHKSREEITESSVEAVQRKDEKAELLEEEEDVGQISVGYEEPRQELEQEIKEVEAGPVTIKDENSDCATPKVSFSDLMSSSRQVIDSVNAIKSPYGAREPVPSPTLTAGPQRLLERLQQRSKALADYFNDAADSAADTNGRQHETPETSRHHPTAAAESIASQQGAEPTIQPMNSSFARTQQVDYPYKSSVKPASPFNDPKADPMRLPNVPNCHTGLYYPTDVWARMSRGYPPIYTGYRQANDHNMYAESPHPLEGFLHPHYINQTHQRMMRTPDQPNTSQQNMSQQNMFNHFWPSTSNQSGPTSYTPSGAYACGPTHPHGAYPTPPYQAAWRQQLPALSPGQQRPF</sequence>
<keyword evidence="3" id="KW-1185">Reference proteome</keyword>
<proteinExistence type="predicted"/>
<feature type="compositionally biased region" description="Polar residues" evidence="1">
    <location>
        <begin position="569"/>
        <end position="583"/>
    </location>
</feature>
<accession>A0A1B9GR48</accession>
<feature type="compositionally biased region" description="Polar residues" evidence="1">
    <location>
        <begin position="447"/>
        <end position="459"/>
    </location>
</feature>
<feature type="region of interest" description="Disordered" evidence="1">
    <location>
        <begin position="999"/>
        <end position="1055"/>
    </location>
</feature>
<feature type="compositionally biased region" description="Polar residues" evidence="1">
    <location>
        <begin position="189"/>
        <end position="199"/>
    </location>
</feature>
<reference evidence="2 3" key="1">
    <citation type="submission" date="2013-07" db="EMBL/GenBank/DDBJ databases">
        <title>The Genome Sequence of Cryptococcus heveanensis BCC8398.</title>
        <authorList>
            <consortium name="The Broad Institute Genome Sequencing Platform"/>
            <person name="Cuomo C."/>
            <person name="Litvintseva A."/>
            <person name="Chen Y."/>
            <person name="Heitman J."/>
            <person name="Sun S."/>
            <person name="Springer D."/>
            <person name="Dromer F."/>
            <person name="Young S.K."/>
            <person name="Zeng Q."/>
            <person name="Gargeya S."/>
            <person name="Fitzgerald M."/>
            <person name="Abouelleil A."/>
            <person name="Alvarado L."/>
            <person name="Berlin A.M."/>
            <person name="Chapman S.B."/>
            <person name="Dewar J."/>
            <person name="Goldberg J."/>
            <person name="Griggs A."/>
            <person name="Gujja S."/>
            <person name="Hansen M."/>
            <person name="Howarth C."/>
            <person name="Imamovic A."/>
            <person name="Larimer J."/>
            <person name="McCowan C."/>
            <person name="Murphy C."/>
            <person name="Pearson M."/>
            <person name="Priest M."/>
            <person name="Roberts A."/>
            <person name="Saif S."/>
            <person name="Shea T."/>
            <person name="Sykes S."/>
            <person name="Wortman J."/>
            <person name="Nusbaum C."/>
            <person name="Birren B."/>
        </authorList>
    </citation>
    <scope>NUCLEOTIDE SEQUENCE [LARGE SCALE GENOMIC DNA]</scope>
    <source>
        <strain evidence="2 3">BCC8398</strain>
    </source>
</reference>
<dbReference type="EMBL" id="KI669505">
    <property type="protein sequence ID" value="OCF33448.1"/>
    <property type="molecule type" value="Genomic_DNA"/>
</dbReference>
<dbReference type="OrthoDB" id="2597030at2759"/>
<feature type="region of interest" description="Disordered" evidence="1">
    <location>
        <begin position="561"/>
        <end position="583"/>
    </location>
</feature>
<evidence type="ECO:0000313" key="2">
    <source>
        <dbReference type="EMBL" id="OCF33448.1"/>
    </source>
</evidence>
<organism evidence="2 3">
    <name type="scientific">Kwoniella heveanensis BCC8398</name>
    <dbReference type="NCBI Taxonomy" id="1296120"/>
    <lineage>
        <taxon>Eukaryota</taxon>
        <taxon>Fungi</taxon>
        <taxon>Dikarya</taxon>
        <taxon>Basidiomycota</taxon>
        <taxon>Agaricomycotina</taxon>
        <taxon>Tremellomycetes</taxon>
        <taxon>Tremellales</taxon>
        <taxon>Cryptococcaceae</taxon>
        <taxon>Kwoniella</taxon>
    </lineage>
</organism>
<feature type="compositionally biased region" description="Low complexity" evidence="1">
    <location>
        <begin position="476"/>
        <end position="487"/>
    </location>
</feature>
<dbReference type="AlphaFoldDB" id="A0A1B9GR48"/>
<feature type="compositionally biased region" description="Polar residues" evidence="1">
    <location>
        <begin position="1002"/>
        <end position="1016"/>
    </location>
</feature>
<dbReference type="Proteomes" id="UP000092666">
    <property type="component" value="Unassembled WGS sequence"/>
</dbReference>
<reference evidence="3" key="2">
    <citation type="submission" date="2013-12" db="EMBL/GenBank/DDBJ databases">
        <title>Evolution of pathogenesis and genome organization in the Tremellales.</title>
        <authorList>
            <person name="Cuomo C."/>
            <person name="Litvintseva A."/>
            <person name="Heitman J."/>
            <person name="Chen Y."/>
            <person name="Sun S."/>
            <person name="Springer D."/>
            <person name="Dromer F."/>
            <person name="Young S."/>
            <person name="Zeng Q."/>
            <person name="Chapman S."/>
            <person name="Gujja S."/>
            <person name="Saif S."/>
            <person name="Birren B."/>
        </authorList>
    </citation>
    <scope>NUCLEOTIDE SEQUENCE [LARGE SCALE GENOMIC DNA]</scope>
    <source>
        <strain evidence="3">BCC8398</strain>
    </source>
</reference>
<gene>
    <name evidence="2" type="ORF">I316_04868</name>
</gene>
<feature type="compositionally biased region" description="Basic and acidic residues" evidence="1">
    <location>
        <begin position="460"/>
        <end position="472"/>
    </location>
</feature>
<evidence type="ECO:0000313" key="3">
    <source>
        <dbReference type="Proteomes" id="UP000092666"/>
    </source>
</evidence>
<feature type="compositionally biased region" description="Basic and acidic residues" evidence="1">
    <location>
        <begin position="173"/>
        <end position="188"/>
    </location>
</feature>
<feature type="region of interest" description="Disordered" evidence="1">
    <location>
        <begin position="173"/>
        <end position="212"/>
    </location>
</feature>
<feature type="region of interest" description="Disordered" evidence="1">
    <location>
        <begin position="842"/>
        <end position="872"/>
    </location>
</feature>
<feature type="compositionally biased region" description="Basic and acidic residues" evidence="1">
    <location>
        <begin position="848"/>
        <end position="858"/>
    </location>
</feature>
<name>A0A1B9GR48_9TREE</name>
<feature type="region of interest" description="Disordered" evidence="1">
    <location>
        <begin position="441"/>
        <end position="504"/>
    </location>
</feature>
<protein>
    <submittedName>
        <fullName evidence="2">Uncharacterized protein</fullName>
    </submittedName>
</protein>
<evidence type="ECO:0000256" key="1">
    <source>
        <dbReference type="SAM" id="MobiDB-lite"/>
    </source>
</evidence>
<dbReference type="STRING" id="1296120.A0A1B9GR48"/>